<evidence type="ECO:0000313" key="3">
    <source>
        <dbReference type="Proteomes" id="UP000178700"/>
    </source>
</evidence>
<organism evidence="2 3">
    <name type="scientific">Candidatus Nomurabacteria bacterium RIFCSPHIGHO2_01_FULL_39_10</name>
    <dbReference type="NCBI Taxonomy" id="1801733"/>
    <lineage>
        <taxon>Bacteria</taxon>
        <taxon>Candidatus Nomuraibacteriota</taxon>
    </lineage>
</organism>
<protein>
    <submittedName>
        <fullName evidence="2">Uncharacterized protein</fullName>
    </submittedName>
</protein>
<reference evidence="2 3" key="1">
    <citation type="journal article" date="2016" name="Nat. Commun.">
        <title>Thousands of microbial genomes shed light on interconnected biogeochemical processes in an aquifer system.</title>
        <authorList>
            <person name="Anantharaman K."/>
            <person name="Brown C.T."/>
            <person name="Hug L.A."/>
            <person name="Sharon I."/>
            <person name="Castelle C.J."/>
            <person name="Probst A.J."/>
            <person name="Thomas B.C."/>
            <person name="Singh A."/>
            <person name="Wilkins M.J."/>
            <person name="Karaoz U."/>
            <person name="Brodie E.L."/>
            <person name="Williams K.H."/>
            <person name="Hubbard S.S."/>
            <person name="Banfield J.F."/>
        </authorList>
    </citation>
    <scope>NUCLEOTIDE SEQUENCE [LARGE SCALE GENOMIC DNA]</scope>
</reference>
<dbReference type="AlphaFoldDB" id="A0A1F6V8I6"/>
<dbReference type="EMBL" id="MFTJ01000016">
    <property type="protein sequence ID" value="OGI66007.1"/>
    <property type="molecule type" value="Genomic_DNA"/>
</dbReference>
<comment type="caution">
    <text evidence="2">The sequence shown here is derived from an EMBL/GenBank/DDBJ whole genome shotgun (WGS) entry which is preliminary data.</text>
</comment>
<proteinExistence type="predicted"/>
<name>A0A1F6V8I6_9BACT</name>
<sequence length="80" mass="9071">MTTQYTPQPYAPKDRDNHNAGPTIDMVLLSDKTVPNHLKTNGPIPGELYIPGILRPLKGTPIKLFDRETLERDLTEMEQQ</sequence>
<accession>A0A1F6V8I6</accession>
<evidence type="ECO:0000256" key="1">
    <source>
        <dbReference type="SAM" id="MobiDB-lite"/>
    </source>
</evidence>
<feature type="region of interest" description="Disordered" evidence="1">
    <location>
        <begin position="1"/>
        <end position="23"/>
    </location>
</feature>
<gene>
    <name evidence="2" type="ORF">A2642_04935</name>
</gene>
<evidence type="ECO:0000313" key="2">
    <source>
        <dbReference type="EMBL" id="OGI66007.1"/>
    </source>
</evidence>
<dbReference type="Proteomes" id="UP000178700">
    <property type="component" value="Unassembled WGS sequence"/>
</dbReference>